<feature type="transmembrane region" description="Helical" evidence="2">
    <location>
        <begin position="21"/>
        <end position="39"/>
    </location>
</feature>
<feature type="domain" description="Fibronectin type-III" evidence="3">
    <location>
        <begin position="1540"/>
        <end position="1630"/>
    </location>
</feature>
<dbReference type="GO" id="GO:0046872">
    <property type="term" value="F:metal ion binding"/>
    <property type="evidence" value="ECO:0007669"/>
    <property type="project" value="InterPro"/>
</dbReference>
<evidence type="ECO:0000256" key="1">
    <source>
        <dbReference type="SAM" id="MobiDB-lite"/>
    </source>
</evidence>
<feature type="region of interest" description="Disordered" evidence="1">
    <location>
        <begin position="544"/>
        <end position="566"/>
    </location>
</feature>
<dbReference type="CDD" id="cd00063">
    <property type="entry name" value="FN3"/>
    <property type="match status" value="5"/>
</dbReference>
<dbReference type="GO" id="GO:0003993">
    <property type="term" value="F:acid phosphatase activity"/>
    <property type="evidence" value="ECO:0007669"/>
    <property type="project" value="InterPro"/>
</dbReference>
<dbReference type="PANTHER" id="PTHR24099">
    <property type="entry name" value="E3 UBIQUITIN-PROTEIN LIGASE TRIM36-RELATED"/>
    <property type="match status" value="1"/>
</dbReference>
<dbReference type="EMBL" id="MZGJ01000005">
    <property type="protein sequence ID" value="OQX51291.1"/>
    <property type="molecule type" value="Genomic_DNA"/>
</dbReference>
<evidence type="ECO:0000256" key="2">
    <source>
        <dbReference type="SAM" id="Phobius"/>
    </source>
</evidence>
<dbReference type="PANTHER" id="PTHR24099:SF16">
    <property type="entry name" value="E3 UBIQUITIN-PROTEIN LIGASE MIDLINE-1-LIKE ISOFORM X1"/>
    <property type="match status" value="1"/>
</dbReference>
<dbReference type="InterPro" id="IPR015914">
    <property type="entry name" value="PAPs_N"/>
</dbReference>
<dbReference type="InterPro" id="IPR003961">
    <property type="entry name" value="FN3_dom"/>
</dbReference>
<dbReference type="InterPro" id="IPR050617">
    <property type="entry name" value="E3_ligase_FN3/SPRY"/>
</dbReference>
<dbReference type="Gene3D" id="2.60.40.380">
    <property type="entry name" value="Purple acid phosphatase-like, N-terminal"/>
    <property type="match status" value="2"/>
</dbReference>
<organism evidence="4 5">
    <name type="scientific">candidate division CPR3 bacterium 4484_211</name>
    <dbReference type="NCBI Taxonomy" id="1968527"/>
    <lineage>
        <taxon>Bacteria</taxon>
        <taxon>Bacteria division CPR3</taxon>
    </lineage>
</organism>
<keyword evidence="2" id="KW-0472">Membrane</keyword>
<reference evidence="5" key="1">
    <citation type="submission" date="2017-03" db="EMBL/GenBank/DDBJ databases">
        <title>Novel pathways for hydrocarbon cycling and metabolic interdependencies in hydrothermal sediment communities.</title>
        <authorList>
            <person name="Dombrowski N."/>
            <person name="Seitz K."/>
            <person name="Teske A."/>
            <person name="Baker B."/>
        </authorList>
    </citation>
    <scope>NUCLEOTIDE SEQUENCE [LARGE SCALE GENOMIC DNA]</scope>
</reference>
<dbReference type="Gene3D" id="2.60.40.10">
    <property type="entry name" value="Immunoglobulins"/>
    <property type="match status" value="5"/>
</dbReference>
<dbReference type="Pfam" id="PF16656">
    <property type="entry name" value="Pur_ac_phosph_N"/>
    <property type="match status" value="1"/>
</dbReference>
<name>A0A1W9NYQ6_UNCC3</name>
<feature type="domain" description="Fibronectin type-III" evidence="3">
    <location>
        <begin position="1346"/>
        <end position="1446"/>
    </location>
</feature>
<dbReference type="InterPro" id="IPR013783">
    <property type="entry name" value="Ig-like_fold"/>
</dbReference>
<keyword evidence="2" id="KW-0812">Transmembrane</keyword>
<protein>
    <recommendedName>
        <fullName evidence="3">Fibronectin type-III domain-containing protein</fullName>
    </recommendedName>
</protein>
<evidence type="ECO:0000313" key="4">
    <source>
        <dbReference type="EMBL" id="OQX51291.1"/>
    </source>
</evidence>
<accession>A0A1W9NYQ6</accession>
<dbReference type="InterPro" id="IPR036116">
    <property type="entry name" value="FN3_sf"/>
</dbReference>
<feature type="region of interest" description="Disordered" evidence="1">
    <location>
        <begin position="1425"/>
        <end position="1452"/>
    </location>
</feature>
<evidence type="ECO:0000313" key="5">
    <source>
        <dbReference type="Proteomes" id="UP000192520"/>
    </source>
</evidence>
<keyword evidence="2" id="KW-1133">Transmembrane helix</keyword>
<feature type="domain" description="Fibronectin type-III" evidence="3">
    <location>
        <begin position="1157"/>
        <end position="1245"/>
    </location>
</feature>
<evidence type="ECO:0000259" key="3">
    <source>
        <dbReference type="PROSITE" id="PS50853"/>
    </source>
</evidence>
<sequence length="1726" mass="183281">MKSSITQLKEGLVKDLSPFTPLLKGFGLLVLVGLLLGIFQHQSLQKGPTTYHREILGLSQASITKNTDTHFNQGSFSSTEVSGTGSGAVVQLAGSGGENWWNSSYSFRKQLTVTNNSGSQALAQGSLVALTLNHQALVNNSKSQADGDDIRIVYYSGGNTEISRAVAVDTGWNQVDSKVMFKTQTEIGAGSSDNNYWLYYGNDSVGAPPDINIGFGDGSDGDLTVTSAGTVVNNYAYITDATVASGSTTFNVNDTSGFTAGDEILVIQVQHDGANSNAGVYEFREISSINGDQITLGSALSNTYYSNDFDNATASAAQIVRVPQYGNVSISSGASITAPAWNGYQGGIVVFRAQGTVNIAGDIDVSAKGYRGGYHGASSNCDGAQGESYKGKDTTNTCYGYGAKKLAKEGGGGSYICGGGGEYAGNSTNSDDWNGDGGDEYARHGETYGQADLSTIFFGSGGGGQWDGSEGGGCGSQTISDGGNGGGIVFIYANQITSSTEGILSQGQSTSGCQRGSFTYGSSGGAGGSIFLMAEDISGTAGFADATGGSGNHSPQRSGGDGGDGRVRLVYSSLTGSSFPSASDKDWDDDASVSAGDEVSVLPPSGNWASPTNSNVIDLIWNGGWGDGSDSSTAFSATVANVGANSSITFEMKAASSVVDLLSASYITLGTANSGTTFTKTKSDLDALGLDAGSNRYLQVRAALASANGVTNPQLDSFTIYYMADQDNPSNPTSLTALSADGGAVINTDTWYNYPSPYFSWSGASDADSGVAGYYVYFGTSSSANPLTAGSYQTNASYAASSLSSPNTYYLRIKTKDNAGNVSSDTWAPFSYRYETGEPANPSSVSVLPVGYTSINSFQFNWTQGSDDDSGIWGYCYKTGTTDTESVYYTDQCTTETSVSSIPAYQNDVNIFYVRAKDNANNVNSSYKQINYYYNANAPSAPQNVVVTAASSIAGTNCTSTDNCFSVSWDLPAEYSGSIEAYYYSINVEPTDSNSTQTNESQTTNRALSARPLATQQGENTFYIVAKDNSGNINYNIYGSATFTTTTTAPGIPTNVQLSDSSNRDAEKYQLTITWDAPSEVGSGIDHYNIYRSTDGSSYSRVATASAGSTGYLDTGLDNSTRYYYKVSAEDNAGAEGSFSTVVSEIPTGRYTTPPEIIVEPSVSTSILSATVSWQMERSCKGYVQFRESQESNFVEQGPGTSALEHEVTVVGLKADTTYYYRIRCEDIDGNEAFSEEATFSTNDAPSAPINLAVSPANSSTNSFAFSWDAPTDIGVTIDYYYYSINQEPNESNISKTALTKLDAGPYATQQGVNTFYVVAVDDAGNYNFDNYASVSFTAQTMAPGIPRNVQVTDSSDRANKSYRLTIAWNKPSDGMVDHYDIYRSQDNSAFTKVAQVSATGFLDTDLDTNTVYYYYVKSIDNAGATSAPSTTVSKQPTGRYVTPPDYEGEPSVEATSTTAVIKWTTDRASTSFVNYGVTEDIGESKGSLEEVIAHEVELSGLDPATKYYYRVQSFDEARDYTLEEAQSDLFTFTTSVAPAISDVKIEDVRQTTAIVSWKTTTVSTSTVKYGKTTDYGGTIEDKSTGSTTIHTVRLGDLDSESLYHVRVLGTDTEGNKLESDDYVFQTLAFPRIFNLSFEPVAGAASATIVVSWETNVETDSIVEFAPAGETFAEKASSELVKEHELTIADLQDNTVYHFRAKGRDQFGNVALSDLQVYSTPLKIPL</sequence>
<dbReference type="Proteomes" id="UP000192520">
    <property type="component" value="Unassembled WGS sequence"/>
</dbReference>
<dbReference type="PROSITE" id="PS50853">
    <property type="entry name" value="FN3"/>
    <property type="match status" value="4"/>
</dbReference>
<dbReference type="Pfam" id="PF00041">
    <property type="entry name" value="fn3"/>
    <property type="match status" value="2"/>
</dbReference>
<proteinExistence type="predicted"/>
<dbReference type="SMART" id="SM00060">
    <property type="entry name" value="FN3"/>
    <property type="match status" value="9"/>
</dbReference>
<feature type="compositionally biased region" description="Polar residues" evidence="1">
    <location>
        <begin position="1425"/>
        <end position="1437"/>
    </location>
</feature>
<dbReference type="STRING" id="1968527.B5M47_01090"/>
<dbReference type="SUPFAM" id="SSF49265">
    <property type="entry name" value="Fibronectin type III"/>
    <property type="match status" value="4"/>
</dbReference>
<comment type="caution">
    <text evidence="4">The sequence shown here is derived from an EMBL/GenBank/DDBJ whole genome shotgun (WGS) entry which is preliminary data.</text>
</comment>
<gene>
    <name evidence="4" type="ORF">B5M47_01090</name>
</gene>
<feature type="domain" description="Fibronectin type-III" evidence="3">
    <location>
        <begin position="1052"/>
        <end position="1156"/>
    </location>
</feature>